<dbReference type="GO" id="GO:0005615">
    <property type="term" value="C:extracellular space"/>
    <property type="evidence" value="ECO:0007669"/>
    <property type="project" value="InterPro"/>
</dbReference>
<dbReference type="PROSITE" id="PS00485">
    <property type="entry name" value="A_DEAMINASE"/>
    <property type="match status" value="2"/>
</dbReference>
<dbReference type="AlphaFoldDB" id="A0A9Q5N447"/>
<dbReference type="EC" id="3.5.4.4" evidence="4"/>
<comment type="subcellular location">
    <subcellularLocation>
        <location evidence="2">Secreted</location>
    </subcellularLocation>
</comment>
<keyword evidence="7" id="KW-0479">Metal-binding</keyword>
<comment type="similarity">
    <text evidence="3">Belongs to the metallo-dependent hydrolases superfamily. Adenosine and AMP deaminases family. ADGF subfamily.</text>
</comment>
<dbReference type="InterPro" id="IPR032466">
    <property type="entry name" value="Metal_Hydrolase"/>
</dbReference>
<accession>A0A9Q5N447</accession>
<comment type="cofactor">
    <cofactor evidence="1">
        <name>Zn(2+)</name>
        <dbReference type="ChEBI" id="CHEBI:29105"/>
    </cofactor>
</comment>
<name>A0A9Q5N447_SANBA</name>
<evidence type="ECO:0000256" key="8">
    <source>
        <dbReference type="ARBA" id="ARBA00022729"/>
    </source>
</evidence>
<evidence type="ECO:0000256" key="10">
    <source>
        <dbReference type="ARBA" id="ARBA00022833"/>
    </source>
</evidence>
<evidence type="ECO:0000313" key="14">
    <source>
        <dbReference type="Proteomes" id="UP000757232"/>
    </source>
</evidence>
<evidence type="ECO:0000256" key="4">
    <source>
        <dbReference type="ARBA" id="ARBA00012784"/>
    </source>
</evidence>
<evidence type="ECO:0000256" key="2">
    <source>
        <dbReference type="ARBA" id="ARBA00004613"/>
    </source>
</evidence>
<evidence type="ECO:0000256" key="9">
    <source>
        <dbReference type="ARBA" id="ARBA00022801"/>
    </source>
</evidence>
<sequence length="693" mass="77769">MPKGGRLHGHADAMVDASYLLKLALGLPAVHARTETILTAENTKTVLPEFRGLPASKFTSASSLTHDYVPGTWRLTSSMPAHPLPILLNHGIKIALNSDDPSAFEMRFGRTYWFLQVLLASEITGLLKPKSLGLNGLEATMLDEDRTAAMAAWERHWKLFIDSIVDNSITHTARAKLIAEERSLRCDATHLQNASKEELQAEQIIRLLRTEEAESIWSVEHEDVTNTFPGMQFLSAKKLVMKSKIFQILQKMPKGGLLHGHLDAMVDASYLLKLALAQPAIHVRTGTILTAENIKTVLPEFQGLPAKEFSDTTSLTQNYTPGTWVVLRRARESFDSSLGGPSGFDAWVIGALTIIPSEAYGTHNTVSKIWEKFTTIFSVVFGLTTFEPIMRDYLREHFYSSIEDGISYVEIRIAFFAKYMTRADGQQNLTHREWVKTFEEVLNEVKKDMKARGRSDEFFGARIIYTTRRNLTCEELEWYLEDCIQLKQEFPHLLAGFDLVGNENTLYPLIYYLEPLLRFKKRVAELGLELPFIFHAGETLGDGSEPDNNLYDAILLGTKRIGHGFSLAKHPKLIEMVKENGIAIEMCPISNEILRLTSSMPAHPLPILLNHGVKIALNSDDPSVFGNMGLSYDFFQVLVASEITGLITLKALARHSLEYSTLNDKDKAAAIDAWEKRWKLYIKSIVDGSTIPS</sequence>
<dbReference type="Proteomes" id="UP000757232">
    <property type="component" value="Unassembled WGS sequence"/>
</dbReference>
<feature type="domain" description="Adenosine deaminase" evidence="12">
    <location>
        <begin position="367"/>
        <end position="673"/>
    </location>
</feature>
<reference evidence="13" key="1">
    <citation type="submission" date="2016-06" db="EMBL/GenBank/DDBJ databases">
        <title>Draft Genome sequence of the fungus Inonotus baumii.</title>
        <authorList>
            <person name="Zhu H."/>
            <person name="Lin W."/>
        </authorList>
    </citation>
    <scope>NUCLEOTIDE SEQUENCE</scope>
    <source>
        <strain evidence="13">821</strain>
    </source>
</reference>
<keyword evidence="9" id="KW-0378">Hydrolase</keyword>
<dbReference type="GO" id="GO:0006154">
    <property type="term" value="P:adenosine catabolic process"/>
    <property type="evidence" value="ECO:0007669"/>
    <property type="project" value="InterPro"/>
</dbReference>
<proteinExistence type="inferred from homology"/>
<dbReference type="PANTHER" id="PTHR11409">
    <property type="entry name" value="ADENOSINE DEAMINASE"/>
    <property type="match status" value="1"/>
</dbReference>
<evidence type="ECO:0000313" key="13">
    <source>
        <dbReference type="EMBL" id="OCB84138.1"/>
    </source>
</evidence>
<dbReference type="EMBL" id="LNZH02000216">
    <property type="protein sequence ID" value="OCB84138.1"/>
    <property type="molecule type" value="Genomic_DNA"/>
</dbReference>
<organism evidence="13 14">
    <name type="scientific">Sanghuangporus baumii</name>
    <name type="common">Phellinus baumii</name>
    <dbReference type="NCBI Taxonomy" id="108892"/>
    <lineage>
        <taxon>Eukaryota</taxon>
        <taxon>Fungi</taxon>
        <taxon>Dikarya</taxon>
        <taxon>Basidiomycota</taxon>
        <taxon>Agaricomycotina</taxon>
        <taxon>Agaricomycetes</taxon>
        <taxon>Hymenochaetales</taxon>
        <taxon>Hymenochaetaceae</taxon>
        <taxon>Sanghuangporus</taxon>
    </lineage>
</organism>
<keyword evidence="10" id="KW-0862">Zinc</keyword>
<keyword evidence="8" id="KW-0732">Signal</keyword>
<comment type="catalytic activity">
    <reaction evidence="11">
        <text>adenosine + H2O + H(+) = inosine + NH4(+)</text>
        <dbReference type="Rhea" id="RHEA:24408"/>
        <dbReference type="ChEBI" id="CHEBI:15377"/>
        <dbReference type="ChEBI" id="CHEBI:15378"/>
        <dbReference type="ChEBI" id="CHEBI:16335"/>
        <dbReference type="ChEBI" id="CHEBI:17596"/>
        <dbReference type="ChEBI" id="CHEBI:28938"/>
        <dbReference type="EC" id="3.5.4.4"/>
    </reaction>
</comment>
<keyword evidence="14" id="KW-1185">Reference proteome</keyword>
<dbReference type="FunFam" id="3.20.20.140:FF:000017">
    <property type="entry name" value="Adenosine deaminase 2"/>
    <property type="match status" value="1"/>
</dbReference>
<evidence type="ECO:0000259" key="12">
    <source>
        <dbReference type="Pfam" id="PF00962"/>
    </source>
</evidence>
<dbReference type="OrthoDB" id="7202371at2759"/>
<dbReference type="Gene3D" id="3.20.20.140">
    <property type="entry name" value="Metal-dependent hydrolases"/>
    <property type="match status" value="2"/>
</dbReference>
<keyword evidence="6" id="KW-0964">Secreted</keyword>
<gene>
    <name evidence="13" type="ORF">A7U60_g8812</name>
</gene>
<dbReference type="InterPro" id="IPR006331">
    <property type="entry name" value="ADGF"/>
</dbReference>
<evidence type="ECO:0000256" key="1">
    <source>
        <dbReference type="ARBA" id="ARBA00001947"/>
    </source>
</evidence>
<comment type="caution">
    <text evidence="13">The sequence shown here is derived from an EMBL/GenBank/DDBJ whole genome shotgun (WGS) entry which is preliminary data.</text>
</comment>
<dbReference type="Pfam" id="PF00962">
    <property type="entry name" value="A_deaminase"/>
    <property type="match status" value="1"/>
</dbReference>
<evidence type="ECO:0000256" key="5">
    <source>
        <dbReference type="ARBA" id="ARBA00018099"/>
    </source>
</evidence>
<dbReference type="GO" id="GO:0004000">
    <property type="term" value="F:adenosine deaminase activity"/>
    <property type="evidence" value="ECO:0007669"/>
    <property type="project" value="InterPro"/>
</dbReference>
<evidence type="ECO:0000256" key="6">
    <source>
        <dbReference type="ARBA" id="ARBA00022525"/>
    </source>
</evidence>
<evidence type="ECO:0000256" key="11">
    <source>
        <dbReference type="ARBA" id="ARBA00047764"/>
    </source>
</evidence>
<evidence type="ECO:0000256" key="7">
    <source>
        <dbReference type="ARBA" id="ARBA00022723"/>
    </source>
</evidence>
<dbReference type="InterPro" id="IPR001365">
    <property type="entry name" value="A_deaminase_dom"/>
</dbReference>
<dbReference type="SUPFAM" id="SSF51556">
    <property type="entry name" value="Metallo-dependent hydrolases"/>
    <property type="match status" value="2"/>
</dbReference>
<dbReference type="InterPro" id="IPR006650">
    <property type="entry name" value="A/AMP_deam_AS"/>
</dbReference>
<protein>
    <recommendedName>
        <fullName evidence="5">Adenosine deaminase</fullName>
        <ecNumber evidence="4">3.5.4.4</ecNumber>
    </recommendedName>
</protein>
<dbReference type="GO" id="GO:0046872">
    <property type="term" value="F:metal ion binding"/>
    <property type="evidence" value="ECO:0007669"/>
    <property type="project" value="UniProtKB-KW"/>
</dbReference>
<dbReference type="GO" id="GO:0009168">
    <property type="term" value="P:purine ribonucleoside monophosphate biosynthetic process"/>
    <property type="evidence" value="ECO:0007669"/>
    <property type="project" value="InterPro"/>
</dbReference>
<dbReference type="PANTHER" id="PTHR11409:SF39">
    <property type="entry name" value="ADENOSINE DEAMINASE 2"/>
    <property type="match status" value="1"/>
</dbReference>
<dbReference type="InterPro" id="IPR006330">
    <property type="entry name" value="Ado/ade_deaminase"/>
</dbReference>
<dbReference type="NCBIfam" id="TIGR01431">
    <property type="entry name" value="adm_rel"/>
    <property type="match status" value="1"/>
</dbReference>
<evidence type="ECO:0000256" key="3">
    <source>
        <dbReference type="ARBA" id="ARBA00006083"/>
    </source>
</evidence>
<dbReference type="GO" id="GO:0046103">
    <property type="term" value="P:inosine biosynthetic process"/>
    <property type="evidence" value="ECO:0007669"/>
    <property type="project" value="TreeGrafter"/>
</dbReference>